<dbReference type="AlphaFoldDB" id="A0A223ATT3"/>
<dbReference type="SUPFAM" id="SSF56300">
    <property type="entry name" value="Metallo-dependent phosphatases"/>
    <property type="match status" value="1"/>
</dbReference>
<dbReference type="HAMAP" id="MF_01854">
    <property type="entry name" value="FBPase_class3"/>
    <property type="match status" value="1"/>
</dbReference>
<evidence type="ECO:0000313" key="5">
    <source>
        <dbReference type="EMBL" id="ASS38319.1"/>
    </source>
</evidence>
<dbReference type="InterPro" id="IPR029052">
    <property type="entry name" value="Metallo-depent_PP-like"/>
</dbReference>
<accession>A0A223ATT3</accession>
<evidence type="ECO:0000256" key="4">
    <source>
        <dbReference type="HAMAP-Rule" id="MF_01854"/>
    </source>
</evidence>
<proteinExistence type="inferred from homology"/>
<dbReference type="GO" id="GO:0042132">
    <property type="term" value="F:fructose 1,6-bisphosphate 1-phosphatase activity"/>
    <property type="evidence" value="ECO:0007669"/>
    <property type="project" value="UniProtKB-UniRule"/>
</dbReference>
<keyword evidence="3 4" id="KW-0119">Carbohydrate metabolism</keyword>
<gene>
    <name evidence="4" type="primary">fbp</name>
    <name evidence="5" type="ORF">AXF17_07870</name>
</gene>
<dbReference type="InterPro" id="IPR009164">
    <property type="entry name" value="FBPtase_class3"/>
</dbReference>
<dbReference type="UniPathway" id="UPA00138"/>
<dbReference type="EMBL" id="CP016199">
    <property type="protein sequence ID" value="ASS38319.1"/>
    <property type="molecule type" value="Genomic_DNA"/>
</dbReference>
<name>A0A223ATT3_9FIRM</name>
<evidence type="ECO:0000256" key="1">
    <source>
        <dbReference type="ARBA" id="ARBA00022801"/>
    </source>
</evidence>
<dbReference type="RefSeq" id="WP_094234559.1">
    <property type="nucleotide sequence ID" value="NZ_CP016199.1"/>
</dbReference>
<dbReference type="Gene3D" id="3.60.21.10">
    <property type="match status" value="1"/>
</dbReference>
<keyword evidence="2 4" id="KW-0464">Manganese</keyword>
<dbReference type="Proteomes" id="UP000214689">
    <property type="component" value="Chromosome"/>
</dbReference>
<protein>
    <recommendedName>
        <fullName evidence="4">Fructose-1,6-bisphosphatase class 3</fullName>
        <shortName evidence="4">FBPase class 3</shortName>
        <ecNumber evidence="4">3.1.3.11</ecNumber>
    </recommendedName>
    <alternativeName>
        <fullName evidence="4">D-fructose-1,6-bisphosphate 1-phosphohydrolase class 3</fullName>
    </alternativeName>
</protein>
<evidence type="ECO:0000256" key="3">
    <source>
        <dbReference type="ARBA" id="ARBA00023277"/>
    </source>
</evidence>
<dbReference type="GO" id="GO:0006094">
    <property type="term" value="P:gluconeogenesis"/>
    <property type="evidence" value="ECO:0007669"/>
    <property type="project" value="UniProtKB-UniRule"/>
</dbReference>
<comment type="cofactor">
    <cofactor evidence="4">
        <name>Mn(2+)</name>
        <dbReference type="ChEBI" id="CHEBI:29035"/>
    </cofactor>
</comment>
<comment type="pathway">
    <text evidence="4">Carbohydrate biosynthesis; gluconeogenesis.</text>
</comment>
<comment type="catalytic activity">
    <reaction evidence="4">
        <text>beta-D-fructose 1,6-bisphosphate + H2O = beta-D-fructose 6-phosphate + phosphate</text>
        <dbReference type="Rhea" id="RHEA:11064"/>
        <dbReference type="ChEBI" id="CHEBI:15377"/>
        <dbReference type="ChEBI" id="CHEBI:32966"/>
        <dbReference type="ChEBI" id="CHEBI:43474"/>
        <dbReference type="ChEBI" id="CHEBI:57634"/>
        <dbReference type="EC" id="3.1.3.11"/>
    </reaction>
</comment>
<evidence type="ECO:0000313" key="6">
    <source>
        <dbReference type="Proteomes" id="UP000214689"/>
    </source>
</evidence>
<dbReference type="OrthoDB" id="9779903at2"/>
<reference evidence="6" key="1">
    <citation type="submission" date="2016-05" db="EMBL/GenBank/DDBJ databases">
        <authorList>
            <person name="Holder M.E."/>
            <person name="Ajami N.J."/>
            <person name="Petrosino J.F."/>
        </authorList>
    </citation>
    <scope>NUCLEOTIDE SEQUENCE [LARGE SCALE GENOMIC DNA]</scope>
    <source>
        <strain evidence="6">ATCC 700696</strain>
    </source>
</reference>
<keyword evidence="6" id="KW-1185">Reference proteome</keyword>
<sequence length="659" mass="75632">MSNNKYLEMLAQKYPNHRSVNTEIVNLKAILALPKGTEYFLSDLHGEYDAFQYFVRSASGTIKMKIDENFGTILSATDREQLAALIYDPVNELKRREANEDDFNAWCSAAIYRLIIICRAVSNKYTRSKVRRILPDNTGYIMDELMFADDDDNRQKYYQEIIDSVIEFKIAKTLITEIANTISELAVDHLHIIGDIFDRGPKPHKIMDFLMSRRSVDIQWGNHDIVWMGAACGNRPCIANIIRMNVSYNNFDMLEYGYGINLRPLATRAQQIYGDDPCADFMPHVLEKNRFDPIPEELAAKMHKMIAIIQFKVEGQTIMNHPEFKMDHRLMLDKIDLKKGTVECYGETYPIKDTNLPTIDPADPYKLSHEEEEVMVALEASITNSRKLQDHINFLYTHGALFTTYNGNLLFHGCIPFTEDGEFMDVSIAGKTNHGAALMRQLDQELREVYFNPGCELDKADAANLMWYLWLGPDSPLFGKDKMTTFERLFIADKATHKERTVPYYKLIKDKDICIKIIRDFDLDPTRGIILNGHVPVKIKDGESPIKGEGKLIVIDGGISKAYQKTTGIAGYTFIFNSWFMALSEHEPYHPLQPDGTQEFNNPNIVTTHTLPERMLIIDTDIGKVLQSQIDDLQQLNDEFRKGTIKEVYPKRGKYYSKN</sequence>
<evidence type="ECO:0000256" key="2">
    <source>
        <dbReference type="ARBA" id="ARBA00023211"/>
    </source>
</evidence>
<dbReference type="EC" id="3.1.3.11" evidence="4"/>
<keyword evidence="1 4" id="KW-0378">Hydrolase</keyword>
<organism evidence="5 6">
    <name type="scientific">Mogibacterium pumilum</name>
    <dbReference type="NCBI Taxonomy" id="86332"/>
    <lineage>
        <taxon>Bacteria</taxon>
        <taxon>Bacillati</taxon>
        <taxon>Bacillota</taxon>
        <taxon>Clostridia</taxon>
        <taxon>Peptostreptococcales</taxon>
        <taxon>Anaerovoracaceae</taxon>
        <taxon>Mogibacterium</taxon>
    </lineage>
</organism>
<dbReference type="Pfam" id="PF06874">
    <property type="entry name" value="FBPase_2"/>
    <property type="match status" value="1"/>
</dbReference>
<comment type="similarity">
    <text evidence="4">Belongs to the FBPase class 3 family.</text>
</comment>